<protein>
    <submittedName>
        <fullName evidence="2">TnsA endonuclease-like protein</fullName>
    </submittedName>
</protein>
<evidence type="ECO:0000259" key="1">
    <source>
        <dbReference type="Pfam" id="PF08722"/>
    </source>
</evidence>
<sequence length="180" mass="21078">MHLFESALERDWLTHLEFDNEVLSYTTQPVKIFYDHDGKAATYTPDVIAYYQEELKRKPLLCEVKYQAELLEKQSYYEPKFAAATQYAQNNGWSFATINEQQVRTVYLENLKLLSRYQQTNINKEFAETVLQKLAHVLPITQVTGGDPKLLYAVWQLLAAQRIKCDMQTKITMNTIIWKS</sequence>
<gene>
    <name evidence="2" type="ORF">BDD43_2549</name>
</gene>
<evidence type="ECO:0000313" key="2">
    <source>
        <dbReference type="EMBL" id="RKR82372.1"/>
    </source>
</evidence>
<keyword evidence="2" id="KW-0255">Endonuclease</keyword>
<dbReference type="Proteomes" id="UP000268007">
    <property type="component" value="Unassembled WGS sequence"/>
</dbReference>
<keyword evidence="2" id="KW-0540">Nuclease</keyword>
<organism evidence="2 3">
    <name type="scientific">Mucilaginibacter gracilis</name>
    <dbReference type="NCBI Taxonomy" id="423350"/>
    <lineage>
        <taxon>Bacteria</taxon>
        <taxon>Pseudomonadati</taxon>
        <taxon>Bacteroidota</taxon>
        <taxon>Sphingobacteriia</taxon>
        <taxon>Sphingobacteriales</taxon>
        <taxon>Sphingobacteriaceae</taxon>
        <taxon>Mucilaginibacter</taxon>
    </lineage>
</organism>
<dbReference type="Pfam" id="PF08722">
    <property type="entry name" value="Tn7_TnsA-like_N"/>
    <property type="match status" value="1"/>
</dbReference>
<accession>A0A495J0X8</accession>
<name>A0A495J0X8_9SPHI</name>
<proteinExistence type="predicted"/>
<keyword evidence="3" id="KW-1185">Reference proteome</keyword>
<evidence type="ECO:0000313" key="3">
    <source>
        <dbReference type="Proteomes" id="UP000268007"/>
    </source>
</evidence>
<dbReference type="InterPro" id="IPR014833">
    <property type="entry name" value="TnsA_N"/>
</dbReference>
<comment type="caution">
    <text evidence="2">The sequence shown here is derived from an EMBL/GenBank/DDBJ whole genome shotgun (WGS) entry which is preliminary data.</text>
</comment>
<dbReference type="EMBL" id="RBKU01000001">
    <property type="protein sequence ID" value="RKR82372.1"/>
    <property type="molecule type" value="Genomic_DNA"/>
</dbReference>
<dbReference type="GO" id="GO:0004519">
    <property type="term" value="F:endonuclease activity"/>
    <property type="evidence" value="ECO:0007669"/>
    <property type="project" value="UniProtKB-KW"/>
</dbReference>
<keyword evidence="2" id="KW-0378">Hydrolase</keyword>
<dbReference type="AlphaFoldDB" id="A0A495J0X8"/>
<feature type="domain" description="TnsA endonuclease N-terminal" evidence="1">
    <location>
        <begin position="19"/>
        <end position="100"/>
    </location>
</feature>
<reference evidence="2 3" key="1">
    <citation type="submission" date="2018-10" db="EMBL/GenBank/DDBJ databases">
        <title>Genomic Encyclopedia of Archaeal and Bacterial Type Strains, Phase II (KMG-II): from individual species to whole genera.</title>
        <authorList>
            <person name="Goeker M."/>
        </authorList>
    </citation>
    <scope>NUCLEOTIDE SEQUENCE [LARGE SCALE GENOMIC DNA]</scope>
    <source>
        <strain evidence="2 3">DSM 18602</strain>
    </source>
</reference>